<protein>
    <submittedName>
        <fullName evidence="2">Uncharacterized protein</fullName>
    </submittedName>
</protein>
<dbReference type="EnsemblMetazoa" id="PPA44024.1">
    <property type="protein sequence ID" value="PPA44024.1"/>
    <property type="gene ID" value="WBGene00282393"/>
</dbReference>
<reference evidence="2" key="2">
    <citation type="submission" date="2022-06" db="UniProtKB">
        <authorList>
            <consortium name="EnsemblMetazoa"/>
        </authorList>
    </citation>
    <scope>IDENTIFICATION</scope>
    <source>
        <strain evidence="2">PS312</strain>
    </source>
</reference>
<feature type="compositionally biased region" description="Basic and acidic residues" evidence="1">
    <location>
        <begin position="76"/>
        <end position="96"/>
    </location>
</feature>
<feature type="compositionally biased region" description="Low complexity" evidence="1">
    <location>
        <begin position="66"/>
        <end position="75"/>
    </location>
</feature>
<reference evidence="3" key="1">
    <citation type="journal article" date="2008" name="Nat. Genet.">
        <title>The Pristionchus pacificus genome provides a unique perspective on nematode lifestyle and parasitism.</title>
        <authorList>
            <person name="Dieterich C."/>
            <person name="Clifton S.W."/>
            <person name="Schuster L.N."/>
            <person name="Chinwalla A."/>
            <person name="Delehaunty K."/>
            <person name="Dinkelacker I."/>
            <person name="Fulton L."/>
            <person name="Fulton R."/>
            <person name="Godfrey J."/>
            <person name="Minx P."/>
            <person name="Mitreva M."/>
            <person name="Roeseler W."/>
            <person name="Tian H."/>
            <person name="Witte H."/>
            <person name="Yang S.P."/>
            <person name="Wilson R.K."/>
            <person name="Sommer R.J."/>
        </authorList>
    </citation>
    <scope>NUCLEOTIDE SEQUENCE [LARGE SCALE GENOMIC DNA]</scope>
    <source>
        <strain evidence="3">PS312</strain>
    </source>
</reference>
<gene>
    <name evidence="2" type="primary">WBGene00282393</name>
</gene>
<proteinExistence type="predicted"/>
<evidence type="ECO:0000313" key="3">
    <source>
        <dbReference type="Proteomes" id="UP000005239"/>
    </source>
</evidence>
<evidence type="ECO:0000313" key="2">
    <source>
        <dbReference type="EnsemblMetazoa" id="PPA44024.1"/>
    </source>
</evidence>
<dbReference type="Proteomes" id="UP000005239">
    <property type="component" value="Unassembled WGS sequence"/>
</dbReference>
<feature type="region of interest" description="Disordered" evidence="1">
    <location>
        <begin position="1"/>
        <end position="23"/>
    </location>
</feature>
<accession>A0A8R1V292</accession>
<keyword evidence="3" id="KW-1185">Reference proteome</keyword>
<accession>A0A2A6BNI4</accession>
<feature type="compositionally biased region" description="Polar residues" evidence="1">
    <location>
        <begin position="1"/>
        <end position="10"/>
    </location>
</feature>
<sequence length="102" mass="10719">MRPSESSARPATTRRGSRRGPDDVDAAAVATVPHMSLLCINSKSTDNFKGAAHNSRLLGAHRRSAESAPAAPGAPAEKDSLRWDDARGDANLRRPDCSAALA</sequence>
<dbReference type="AlphaFoldDB" id="A0A2A6BNI4"/>
<feature type="region of interest" description="Disordered" evidence="1">
    <location>
        <begin position="59"/>
        <end position="102"/>
    </location>
</feature>
<name>A0A2A6BNI4_PRIPA</name>
<organism evidence="2 3">
    <name type="scientific">Pristionchus pacificus</name>
    <name type="common">Parasitic nematode worm</name>
    <dbReference type="NCBI Taxonomy" id="54126"/>
    <lineage>
        <taxon>Eukaryota</taxon>
        <taxon>Metazoa</taxon>
        <taxon>Ecdysozoa</taxon>
        <taxon>Nematoda</taxon>
        <taxon>Chromadorea</taxon>
        <taxon>Rhabditida</taxon>
        <taxon>Rhabditina</taxon>
        <taxon>Diplogasteromorpha</taxon>
        <taxon>Diplogasteroidea</taxon>
        <taxon>Neodiplogasteridae</taxon>
        <taxon>Pristionchus</taxon>
    </lineage>
</organism>
<evidence type="ECO:0000256" key="1">
    <source>
        <dbReference type="SAM" id="MobiDB-lite"/>
    </source>
</evidence>